<dbReference type="InterPro" id="IPR011047">
    <property type="entry name" value="Quinoprotein_ADH-like_sf"/>
</dbReference>
<gene>
    <name evidence="6" type="ORF">GCM10009727_59140</name>
</gene>
<keyword evidence="1 4" id="KW-0732">Signal</keyword>
<dbReference type="SUPFAM" id="SSF49899">
    <property type="entry name" value="Concanavalin A-like lectins/glucanases"/>
    <property type="match status" value="1"/>
</dbReference>
<dbReference type="Pfam" id="PF13385">
    <property type="entry name" value="Laminin_G_3"/>
    <property type="match status" value="1"/>
</dbReference>
<proteinExistence type="predicted"/>
<evidence type="ECO:0000313" key="6">
    <source>
        <dbReference type="EMBL" id="GAA2153007.1"/>
    </source>
</evidence>
<comment type="caution">
    <text evidence="6">The sequence shown here is derived from an EMBL/GenBank/DDBJ whole genome shotgun (WGS) entry which is preliminary data.</text>
</comment>
<dbReference type="Proteomes" id="UP001501020">
    <property type="component" value="Unassembled WGS sequence"/>
</dbReference>
<dbReference type="EMBL" id="BAAAMR010000061">
    <property type="protein sequence ID" value="GAA2153007.1"/>
    <property type="molecule type" value="Genomic_DNA"/>
</dbReference>
<evidence type="ECO:0000256" key="4">
    <source>
        <dbReference type="SAM" id="SignalP"/>
    </source>
</evidence>
<dbReference type="PROSITE" id="PS50093">
    <property type="entry name" value="PKD"/>
    <property type="match status" value="1"/>
</dbReference>
<dbReference type="SUPFAM" id="SSF50998">
    <property type="entry name" value="Quinoprotein alcohol dehydrogenase-like"/>
    <property type="match status" value="1"/>
</dbReference>
<dbReference type="RefSeq" id="WP_344274250.1">
    <property type="nucleotide sequence ID" value="NZ_BAAAMR010000061.1"/>
</dbReference>
<feature type="region of interest" description="Disordered" evidence="3">
    <location>
        <begin position="36"/>
        <end position="55"/>
    </location>
</feature>
<name>A0ABP5LSE6_9ACTN</name>
<dbReference type="InterPro" id="IPR013783">
    <property type="entry name" value="Ig-like_fold"/>
</dbReference>
<sequence length="1089" mass="110452">MRSVPSHRRASHVRKTAIAVFAAISTVLAGVAAPAAPASADTDPPSGTPATVSADPLPTAQVNGVVWSMATVGSTVYATGNFTKARPAGVAEGGAGEVARGNIVAFDLTTGNLISSFDHSLNGQGLRIVASPDGKRVYVGGDFTTVDGQARGHVAAFDTATGALDASFAPSVSAKVRGIAATNSTVYLGGNFFNVNGKSRTRLAAVNASNGANIDTWRPTADDDEVFALALAPAGDRVIVGGRFQQLNGEKHVGIGAVSAANGGTAPWSSTPIPAKLGDSLFSYVTDLYVSGDTVYGAADGEGWHWFDGRFAAKAATGDLVWLDNCYGATYGMFVQGQSVYSVSHAHDCTSLGAWPDTNPQTFQRALAETTAATGTDHGSPSVGSSYSGQPIPSLLHWFPRLAIGSFTKQYQAAWAVTGNADYVAMGGEFPNVNGKAQQGLVRFAVKAKAPNKAGPQAGDLGTPTATAMADGSVRVGWKTTWDMDNASLKYEVLRDGGTTPIGTVDRTSTFWDEPNAAYFDGTAAPGTAHTYKVRAVDAAGNAVTSAASNAATTGNGTPGPYSDQIRTDGAQAYWRLGEPSGPAYDYAGSNDLTLGLGVTRGQDGAISGDADKAVGFGGFFGSSAGSGAASTPGDFSVEAWVKTASGSGGKIIGYGGSASGNSSSYDRQLYMTNDGRVVFGVYPGSAKTVQSAAGLNDGKWHHVAGTLDGAAGMRLYVDGAQVAADGGVTSAQSYSGYWRIGGDNLSGWPNRPSSDYLNGTIDEAAVYPRALTAEQVARHHGLGTGAVQPNQPPTAAFTSSCDALACTFDGSASADPDGTVASYSWDFGDGTTGTGAKPSHTYAAGGDHTVKLTVTDDKGATGDVVHTVTTTASPALLASDAFGRTVTGGWGSADSGGAWSRVGSGGVLSVGGTGQIELPAAKNDGGANLSAVSSQDTDLTFTVATDKEGTGNGVYVWAIGRRVAGQGDYRARIRLRPSGVVSLQLSRANASNTETAIGTEQTVSGLTYQPGVPLHLRLQVTGGSPTALKAKVWADGAAEPGWQVTGTDATGGLQAAGAVGIRAYLAGNATNAPTVVSIDDLSASRAAG</sequence>
<reference evidence="7" key="1">
    <citation type="journal article" date="2019" name="Int. J. Syst. Evol. Microbiol.">
        <title>The Global Catalogue of Microorganisms (GCM) 10K type strain sequencing project: providing services to taxonomists for standard genome sequencing and annotation.</title>
        <authorList>
            <consortium name="The Broad Institute Genomics Platform"/>
            <consortium name="The Broad Institute Genome Sequencing Center for Infectious Disease"/>
            <person name="Wu L."/>
            <person name="Ma J."/>
        </authorList>
    </citation>
    <scope>NUCLEOTIDE SEQUENCE [LARGE SCALE GENOMIC DNA]</scope>
    <source>
        <strain evidence="7">JCM 13850</strain>
    </source>
</reference>
<protein>
    <recommendedName>
        <fullName evidence="5">PKD domain-containing protein</fullName>
    </recommendedName>
</protein>
<dbReference type="Gene3D" id="2.60.120.200">
    <property type="match status" value="1"/>
</dbReference>
<dbReference type="Pfam" id="PF18911">
    <property type="entry name" value="PKD_4"/>
    <property type="match status" value="1"/>
</dbReference>
<keyword evidence="2" id="KW-1015">Disulfide bond</keyword>
<evidence type="ECO:0000259" key="5">
    <source>
        <dbReference type="PROSITE" id="PS50093"/>
    </source>
</evidence>
<feature type="domain" description="PKD" evidence="5">
    <location>
        <begin position="790"/>
        <end position="878"/>
    </location>
</feature>
<dbReference type="SMART" id="SM00089">
    <property type="entry name" value="PKD"/>
    <property type="match status" value="1"/>
</dbReference>
<dbReference type="InterPro" id="IPR000601">
    <property type="entry name" value="PKD_dom"/>
</dbReference>
<feature type="chain" id="PRO_5045352296" description="PKD domain-containing protein" evidence="4">
    <location>
        <begin position="41"/>
        <end position="1089"/>
    </location>
</feature>
<organism evidence="6 7">
    <name type="scientific">Actinomadura napierensis</name>
    <dbReference type="NCBI Taxonomy" id="267854"/>
    <lineage>
        <taxon>Bacteria</taxon>
        <taxon>Bacillati</taxon>
        <taxon>Actinomycetota</taxon>
        <taxon>Actinomycetes</taxon>
        <taxon>Streptosporangiales</taxon>
        <taxon>Thermomonosporaceae</taxon>
        <taxon>Actinomadura</taxon>
    </lineage>
</organism>
<evidence type="ECO:0000256" key="3">
    <source>
        <dbReference type="SAM" id="MobiDB-lite"/>
    </source>
</evidence>
<evidence type="ECO:0000256" key="2">
    <source>
        <dbReference type="ARBA" id="ARBA00023157"/>
    </source>
</evidence>
<dbReference type="InterPro" id="IPR022409">
    <property type="entry name" value="PKD/Chitinase_dom"/>
</dbReference>
<evidence type="ECO:0000313" key="7">
    <source>
        <dbReference type="Proteomes" id="UP001501020"/>
    </source>
</evidence>
<feature type="compositionally biased region" description="Low complexity" evidence="3">
    <location>
        <begin position="36"/>
        <end position="45"/>
    </location>
</feature>
<dbReference type="Gene3D" id="2.130.10.10">
    <property type="entry name" value="YVTN repeat-like/Quinoprotein amine dehydrogenase"/>
    <property type="match status" value="1"/>
</dbReference>
<dbReference type="InterPro" id="IPR035986">
    <property type="entry name" value="PKD_dom_sf"/>
</dbReference>
<evidence type="ECO:0000256" key="1">
    <source>
        <dbReference type="ARBA" id="ARBA00022729"/>
    </source>
</evidence>
<keyword evidence="7" id="KW-1185">Reference proteome</keyword>
<dbReference type="CDD" id="cd00146">
    <property type="entry name" value="PKD"/>
    <property type="match status" value="1"/>
</dbReference>
<dbReference type="SUPFAM" id="SSF49299">
    <property type="entry name" value="PKD domain"/>
    <property type="match status" value="1"/>
</dbReference>
<feature type="signal peptide" evidence="4">
    <location>
        <begin position="1"/>
        <end position="40"/>
    </location>
</feature>
<dbReference type="InterPro" id="IPR015943">
    <property type="entry name" value="WD40/YVTN_repeat-like_dom_sf"/>
</dbReference>
<dbReference type="InterPro" id="IPR006558">
    <property type="entry name" value="LamG-like"/>
</dbReference>
<dbReference type="InterPro" id="IPR013320">
    <property type="entry name" value="ConA-like_dom_sf"/>
</dbReference>
<accession>A0ABP5LSE6</accession>
<dbReference type="SMART" id="SM00560">
    <property type="entry name" value="LamGL"/>
    <property type="match status" value="1"/>
</dbReference>
<dbReference type="Gene3D" id="2.60.40.10">
    <property type="entry name" value="Immunoglobulins"/>
    <property type="match status" value="2"/>
</dbReference>